<dbReference type="GO" id="GO:0005829">
    <property type="term" value="C:cytosol"/>
    <property type="evidence" value="ECO:0007669"/>
    <property type="project" value="TreeGrafter"/>
</dbReference>
<dbReference type="InterPro" id="IPR015421">
    <property type="entry name" value="PyrdxlP-dep_Trfase_major"/>
</dbReference>
<dbReference type="FunFam" id="3.40.640.10:FF:000030">
    <property type="entry name" value="Low-specificity L-threonine aldolase"/>
    <property type="match status" value="1"/>
</dbReference>
<dbReference type="Proteomes" id="UP000000379">
    <property type="component" value="Chromosome"/>
</dbReference>
<proteinExistence type="inferred from homology"/>
<dbReference type="EMBL" id="CP002049">
    <property type="protein sequence ID" value="ADI13645.1"/>
    <property type="molecule type" value="Genomic_DNA"/>
</dbReference>
<dbReference type="STRING" id="649638.Trad_0508"/>
<reference evidence="9" key="1">
    <citation type="submission" date="2010-05" db="EMBL/GenBank/DDBJ databases">
        <title>The complete genome of Truepera radiovictris DSM 17093.</title>
        <authorList>
            <consortium name="US DOE Joint Genome Institute (JGI-PGF)"/>
            <person name="Lucas S."/>
            <person name="Copeland A."/>
            <person name="Lapidus A."/>
            <person name="Glavina del Rio T."/>
            <person name="Dalin E."/>
            <person name="Tice H."/>
            <person name="Bruce D."/>
            <person name="Goodwin L."/>
            <person name="Pitluck S."/>
            <person name="Kyrpides N."/>
            <person name="Mavromatis K."/>
            <person name="Ovchinnikova G."/>
            <person name="Munk A.C."/>
            <person name="Detter J.C."/>
            <person name="Han C."/>
            <person name="Tapia R."/>
            <person name="Land M."/>
            <person name="Hauser L."/>
            <person name="Markowitz V."/>
            <person name="Cheng J.-F."/>
            <person name="Hugenholtz P."/>
            <person name="Woyke T."/>
            <person name="Wu D."/>
            <person name="Tindall B."/>
            <person name="Pomrenke H.G."/>
            <person name="Brambilla E."/>
            <person name="Klenk H.-P."/>
            <person name="Eisen J.A."/>
        </authorList>
    </citation>
    <scope>NUCLEOTIDE SEQUENCE [LARGE SCALE GENOMIC DNA]</scope>
    <source>
        <strain evidence="9">DSM 17093 / CIP 108686 / LMG 22925 / RQ-24</strain>
    </source>
</reference>
<feature type="domain" description="Aromatic amino acid beta-eliminating lyase/threonine aldolase" evidence="7">
    <location>
        <begin position="21"/>
        <end position="302"/>
    </location>
</feature>
<dbReference type="SUPFAM" id="SSF53383">
    <property type="entry name" value="PLP-dependent transferases"/>
    <property type="match status" value="1"/>
</dbReference>
<evidence type="ECO:0000256" key="4">
    <source>
        <dbReference type="ARBA" id="ARBA00023239"/>
    </source>
</evidence>
<feature type="modified residue" description="N6-(pyridoxal phosphate)lysine" evidence="5">
    <location>
        <position position="216"/>
    </location>
</feature>
<feature type="region of interest" description="Disordered" evidence="6">
    <location>
        <begin position="1"/>
        <end position="31"/>
    </location>
</feature>
<evidence type="ECO:0000259" key="7">
    <source>
        <dbReference type="Pfam" id="PF01212"/>
    </source>
</evidence>
<dbReference type="InterPro" id="IPR001597">
    <property type="entry name" value="ArAA_b-elim_lyase/Thr_aldolase"/>
</dbReference>
<dbReference type="AlphaFoldDB" id="D7CSB3"/>
<dbReference type="HOGENOM" id="CLU_029381_0_4_0"/>
<evidence type="ECO:0000256" key="5">
    <source>
        <dbReference type="PIRSR" id="PIRSR017617-1"/>
    </source>
</evidence>
<evidence type="ECO:0000256" key="1">
    <source>
        <dbReference type="ARBA" id="ARBA00001933"/>
    </source>
</evidence>
<evidence type="ECO:0000256" key="3">
    <source>
        <dbReference type="ARBA" id="ARBA00022898"/>
    </source>
</evidence>
<dbReference type="Gene3D" id="3.90.1150.10">
    <property type="entry name" value="Aspartate Aminotransferase, domain 1"/>
    <property type="match status" value="1"/>
</dbReference>
<comment type="similarity">
    <text evidence="2">Belongs to the threonine aldolase family.</text>
</comment>
<dbReference type="eggNOG" id="COG2008">
    <property type="taxonomic scope" value="Bacteria"/>
</dbReference>
<name>D7CSB3_TRURR</name>
<evidence type="ECO:0000256" key="6">
    <source>
        <dbReference type="SAM" id="MobiDB-lite"/>
    </source>
</evidence>
<evidence type="ECO:0000313" key="8">
    <source>
        <dbReference type="EMBL" id="ADI13645.1"/>
    </source>
</evidence>
<dbReference type="InterPro" id="IPR015422">
    <property type="entry name" value="PyrdxlP-dep_Trfase_small"/>
</dbReference>
<dbReference type="GO" id="GO:0006545">
    <property type="term" value="P:glycine biosynthetic process"/>
    <property type="evidence" value="ECO:0007669"/>
    <property type="project" value="TreeGrafter"/>
</dbReference>
<dbReference type="Gene3D" id="3.40.640.10">
    <property type="entry name" value="Type I PLP-dependent aspartate aminotransferase-like (Major domain)"/>
    <property type="match status" value="1"/>
</dbReference>
<keyword evidence="4 8" id="KW-0456">Lyase</keyword>
<evidence type="ECO:0000256" key="2">
    <source>
        <dbReference type="ARBA" id="ARBA00006966"/>
    </source>
</evidence>
<accession>D7CSB3</accession>
<dbReference type="NCBIfam" id="NF041359">
    <property type="entry name" value="GntG_guanitoxin"/>
    <property type="match status" value="1"/>
</dbReference>
<dbReference type="GO" id="GO:0006567">
    <property type="term" value="P:L-threonine catabolic process"/>
    <property type="evidence" value="ECO:0007669"/>
    <property type="project" value="TreeGrafter"/>
</dbReference>
<dbReference type="FunFam" id="3.90.1150.10:FF:000041">
    <property type="entry name" value="Low-specificity L-threonine aldolase"/>
    <property type="match status" value="1"/>
</dbReference>
<gene>
    <name evidence="8" type="ordered locus">Trad_0508</name>
</gene>
<comment type="cofactor">
    <cofactor evidence="1">
        <name>pyridoxal 5'-phosphate</name>
        <dbReference type="ChEBI" id="CHEBI:597326"/>
    </cofactor>
</comment>
<dbReference type="Pfam" id="PF01212">
    <property type="entry name" value="Beta_elim_lyase"/>
    <property type="match status" value="1"/>
</dbReference>
<dbReference type="OrthoDB" id="9774495at2"/>
<dbReference type="GO" id="GO:0008732">
    <property type="term" value="F:L-allo-threonine aldolase activity"/>
    <property type="evidence" value="ECO:0007669"/>
    <property type="project" value="TreeGrafter"/>
</dbReference>
<organism evidence="8 9">
    <name type="scientific">Truepera radiovictrix (strain DSM 17093 / CIP 108686 / LMG 22925 / RQ-24)</name>
    <dbReference type="NCBI Taxonomy" id="649638"/>
    <lineage>
        <taxon>Bacteria</taxon>
        <taxon>Thermotogati</taxon>
        <taxon>Deinococcota</taxon>
        <taxon>Deinococci</taxon>
        <taxon>Trueperales</taxon>
        <taxon>Trueperaceae</taxon>
        <taxon>Truepera</taxon>
    </lineage>
</organism>
<dbReference type="KEGG" id="tra:Trad_0508"/>
<protein>
    <submittedName>
        <fullName evidence="8">Threonine aldolase</fullName>
        <ecNumber evidence="8">4.1.2.5</ecNumber>
    </submittedName>
</protein>
<dbReference type="EC" id="4.1.2.5" evidence="8"/>
<evidence type="ECO:0000313" key="9">
    <source>
        <dbReference type="Proteomes" id="UP000000379"/>
    </source>
</evidence>
<dbReference type="InterPro" id="IPR015424">
    <property type="entry name" value="PyrdxlP-dep_Trfase"/>
</dbReference>
<feature type="compositionally biased region" description="Basic and acidic residues" evidence="6">
    <location>
        <begin position="13"/>
        <end position="26"/>
    </location>
</feature>
<keyword evidence="3" id="KW-0663">Pyridoxal phosphate</keyword>
<dbReference type="PANTHER" id="PTHR48097:SF9">
    <property type="entry name" value="L-THREONINE ALDOLASE"/>
    <property type="match status" value="1"/>
</dbReference>
<reference evidence="8 9" key="2">
    <citation type="journal article" date="2011" name="Stand. Genomic Sci.">
        <title>Complete genome sequence of Truepera radiovictrix type strain (RQ-24).</title>
        <authorList>
            <person name="Ivanova N."/>
            <person name="Rohde C."/>
            <person name="Munk C."/>
            <person name="Nolan M."/>
            <person name="Lucas S."/>
            <person name="Del Rio T.G."/>
            <person name="Tice H."/>
            <person name="Deshpande S."/>
            <person name="Cheng J.F."/>
            <person name="Tapia R."/>
            <person name="Han C."/>
            <person name="Goodwin L."/>
            <person name="Pitluck S."/>
            <person name="Liolios K."/>
            <person name="Mavromatis K."/>
            <person name="Mikhailova N."/>
            <person name="Pati A."/>
            <person name="Chen A."/>
            <person name="Palaniappan K."/>
            <person name="Land M."/>
            <person name="Hauser L."/>
            <person name="Chang Y.J."/>
            <person name="Jeffries C.D."/>
            <person name="Brambilla E."/>
            <person name="Rohde M."/>
            <person name="Goker M."/>
            <person name="Tindall B.J."/>
            <person name="Woyke T."/>
            <person name="Bristow J."/>
            <person name="Eisen J.A."/>
            <person name="Markowitz V."/>
            <person name="Hugenholtz P."/>
            <person name="Kyrpides N.C."/>
            <person name="Klenk H.P."/>
            <person name="Lapidus A."/>
        </authorList>
    </citation>
    <scope>NUCLEOTIDE SEQUENCE [LARGE SCALE GENOMIC DNA]</scope>
    <source>
        <strain evidence="9">DSM 17093 / CIP 108686 / LMG 22925 / RQ-24</strain>
    </source>
</reference>
<keyword evidence="9" id="KW-1185">Reference proteome</keyword>
<dbReference type="PANTHER" id="PTHR48097">
    <property type="entry name" value="L-THREONINE ALDOLASE-RELATED"/>
    <property type="match status" value="1"/>
</dbReference>
<dbReference type="RefSeq" id="WP_013177025.1">
    <property type="nucleotide sequence ID" value="NC_014221.1"/>
</dbReference>
<dbReference type="InterPro" id="IPR023603">
    <property type="entry name" value="Low_specificity_L-TA-like"/>
</dbReference>
<dbReference type="PIRSF" id="PIRSF017617">
    <property type="entry name" value="Thr_aldolase"/>
    <property type="match status" value="1"/>
</dbReference>
<sequence>MPRRPNDAPTDARPIDRRPIDLRSDTVTRPTPAMRRAMAEAEVGDDVYGEDPTVNRLQEVLAERAGFEAGLLMPTGTMSNQVAIAVHTRRGEEVIVPEGAHVYEYELGSMAVVSGALPRTIPAPLGVPEAAAVRAAVHRSVHQAPTGLIVLENTHNRAGGTVVPLGRCAEIATVAREEGLPLHLDGARAFNAAAALGVSLAEVCRGFDSASLCLSKGLAAPVGTVLLGSTAFIREAHRYRKLLGGGMRQAGVVAAAGLVALDEMSARLAEDHARARALAEGLVRLGVSVDLAAVQTNMVYLTVPDAPALAARLARKGVLCGALGPQSVRMVTHYEIGDDDVARTLEAVEACLEEARV</sequence>